<name>A0A7J6I8U9_CANSA</name>
<keyword evidence="2" id="KW-1185">Reference proteome</keyword>
<protein>
    <submittedName>
        <fullName evidence="1">Uncharacterized protein</fullName>
    </submittedName>
</protein>
<dbReference type="PANTHER" id="PTHR36323">
    <property type="entry name" value="MYOTUBULARIN-LIKE PROTEIN"/>
    <property type="match status" value="1"/>
</dbReference>
<comment type="caution">
    <text evidence="1">The sequence shown here is derived from an EMBL/GenBank/DDBJ whole genome shotgun (WGS) entry which is preliminary data.</text>
</comment>
<accession>A0A7J6I8U9</accession>
<reference evidence="1 2" key="1">
    <citation type="journal article" date="2020" name="bioRxiv">
        <title>Sequence and annotation of 42 cannabis genomes reveals extensive copy number variation in cannabinoid synthesis and pathogen resistance genes.</title>
        <authorList>
            <person name="Mckernan K.J."/>
            <person name="Helbert Y."/>
            <person name="Kane L.T."/>
            <person name="Ebling H."/>
            <person name="Zhang L."/>
            <person name="Liu B."/>
            <person name="Eaton Z."/>
            <person name="Mclaughlin S."/>
            <person name="Kingan S."/>
            <person name="Baybayan P."/>
            <person name="Concepcion G."/>
            <person name="Jordan M."/>
            <person name="Riva A."/>
            <person name="Barbazuk W."/>
            <person name="Harkins T."/>
        </authorList>
    </citation>
    <scope>NUCLEOTIDE SEQUENCE [LARGE SCALE GENOMIC DNA]</scope>
    <source>
        <strain evidence="2">cv. Jamaican Lion 4</strain>
        <tissue evidence="1">Leaf</tissue>
    </source>
</reference>
<evidence type="ECO:0000313" key="2">
    <source>
        <dbReference type="Proteomes" id="UP000583929"/>
    </source>
</evidence>
<proteinExistence type="predicted"/>
<evidence type="ECO:0000313" key="1">
    <source>
        <dbReference type="EMBL" id="KAF4403491.1"/>
    </source>
</evidence>
<dbReference type="AlphaFoldDB" id="A0A7J6I8U9"/>
<dbReference type="Proteomes" id="UP000583929">
    <property type="component" value="Unassembled WGS sequence"/>
</dbReference>
<organism evidence="1 2">
    <name type="scientific">Cannabis sativa</name>
    <name type="common">Hemp</name>
    <name type="synonym">Marijuana</name>
    <dbReference type="NCBI Taxonomy" id="3483"/>
    <lineage>
        <taxon>Eukaryota</taxon>
        <taxon>Viridiplantae</taxon>
        <taxon>Streptophyta</taxon>
        <taxon>Embryophyta</taxon>
        <taxon>Tracheophyta</taxon>
        <taxon>Spermatophyta</taxon>
        <taxon>Magnoliopsida</taxon>
        <taxon>eudicotyledons</taxon>
        <taxon>Gunneridae</taxon>
        <taxon>Pentapetalae</taxon>
        <taxon>rosids</taxon>
        <taxon>fabids</taxon>
        <taxon>Rosales</taxon>
        <taxon>Cannabaceae</taxon>
        <taxon>Cannabis</taxon>
    </lineage>
</organism>
<gene>
    <name evidence="1" type="ORF">G4B88_008137</name>
</gene>
<dbReference type="PANTHER" id="PTHR36323:SF1">
    <property type="entry name" value="MYOTUBULARIN-LIKE PROTEIN"/>
    <property type="match status" value="1"/>
</dbReference>
<dbReference type="EMBL" id="JAATIQ010000004">
    <property type="protein sequence ID" value="KAF4403491.1"/>
    <property type="molecule type" value="Genomic_DNA"/>
</dbReference>
<sequence length="219" mass="24179">MDPECHRFHPHKNTIFLPMLCSKPSIKDVALPHPIRCLNRRSPSPASSSGDDPLSPRISCIGQVKRNNKIIGFPTRSLLTHPTTLIRQNDTKTHLLKYSKLKKFFSSKNLTAATATATVINPSVASDRGRGRPLCRRRGQVINGGNGLCRSEAKSENNCVSEIDIMAIDPPLPVVKRLAGDQEGDSESLWKRRSGGAALRGLQLQQIHHPKHHLQPTTV</sequence>